<dbReference type="EMBL" id="CAESGF010000018">
    <property type="protein sequence ID" value="CAB4364799.1"/>
    <property type="molecule type" value="Genomic_DNA"/>
</dbReference>
<dbReference type="PANTHER" id="PTHR43657:SF1">
    <property type="entry name" value="ALTERED INHERITANCE OF MITOCHONDRIA PROTEIN 24, MITOCHONDRIAL"/>
    <property type="match status" value="1"/>
</dbReference>
<dbReference type="Gene3D" id="3.60.160.10">
    <property type="entry name" value="Mitochondrial biogenesis AIM24"/>
    <property type="match status" value="1"/>
</dbReference>
<evidence type="ECO:0000313" key="3">
    <source>
        <dbReference type="EMBL" id="CAB4804499.1"/>
    </source>
</evidence>
<dbReference type="EMBL" id="CAEZYF010000038">
    <property type="protein sequence ID" value="CAB4748820.1"/>
    <property type="molecule type" value="Genomic_DNA"/>
</dbReference>
<dbReference type="AlphaFoldDB" id="A0A6J6AAU4"/>
<evidence type="ECO:0000313" key="6">
    <source>
        <dbReference type="EMBL" id="CAB4997779.1"/>
    </source>
</evidence>
<protein>
    <submittedName>
        <fullName evidence="1">Unannotated protein</fullName>
    </submittedName>
</protein>
<dbReference type="EMBL" id="CAFBMT010000034">
    <property type="protein sequence ID" value="CAB4957190.1"/>
    <property type="molecule type" value="Genomic_DNA"/>
</dbReference>
<evidence type="ECO:0000313" key="4">
    <source>
        <dbReference type="EMBL" id="CAB4850389.1"/>
    </source>
</evidence>
<dbReference type="EMBL" id="CAFBOL010000054">
    <property type="protein sequence ID" value="CAB4997779.1"/>
    <property type="molecule type" value="Genomic_DNA"/>
</dbReference>
<gene>
    <name evidence="2" type="ORF">UFOPK2656_03411</name>
    <name evidence="3" type="ORF">UFOPK3099_00326</name>
    <name evidence="4" type="ORF">UFOPK3267_01170</name>
    <name evidence="5" type="ORF">UFOPK3651_03267</name>
    <name evidence="6" type="ORF">UFOPK3931_01920</name>
    <name evidence="1" type="ORF">UFOPK4189_02559</name>
</gene>
<dbReference type="EMBL" id="CAFBIY010000053">
    <property type="protein sequence ID" value="CAB4850389.1"/>
    <property type="molecule type" value="Genomic_DNA"/>
</dbReference>
<evidence type="ECO:0000313" key="2">
    <source>
        <dbReference type="EMBL" id="CAB4748820.1"/>
    </source>
</evidence>
<dbReference type="NCBIfam" id="TIGR00266">
    <property type="entry name" value="TIGR00266 family protein"/>
    <property type="match status" value="1"/>
</dbReference>
<dbReference type="PANTHER" id="PTHR43657">
    <property type="entry name" value="TRYPTOPHAN RNA-BINDING ATTENUATOR PROTEIN-LIKE PROTEIN"/>
    <property type="match status" value="1"/>
</dbReference>
<accession>A0A6J6AAU4</accession>
<dbReference type="InterPro" id="IPR002838">
    <property type="entry name" value="AIM24"/>
</dbReference>
<dbReference type="InterPro" id="IPR016031">
    <property type="entry name" value="Trp_RNA-bd_attenuator-like_dom"/>
</dbReference>
<organism evidence="1">
    <name type="scientific">freshwater metagenome</name>
    <dbReference type="NCBI Taxonomy" id="449393"/>
    <lineage>
        <taxon>unclassified sequences</taxon>
        <taxon>metagenomes</taxon>
        <taxon>ecological metagenomes</taxon>
    </lineage>
</organism>
<name>A0A6J6AAU4_9ZZZZ</name>
<evidence type="ECO:0000313" key="1">
    <source>
        <dbReference type="EMBL" id="CAB4364799.1"/>
    </source>
</evidence>
<evidence type="ECO:0000313" key="5">
    <source>
        <dbReference type="EMBL" id="CAB4957190.1"/>
    </source>
</evidence>
<dbReference type="InterPro" id="IPR036983">
    <property type="entry name" value="AIM24_sf"/>
</dbReference>
<proteinExistence type="predicted"/>
<dbReference type="SUPFAM" id="SSF51219">
    <property type="entry name" value="TRAP-like"/>
    <property type="match status" value="1"/>
</dbReference>
<dbReference type="EMBL" id="CAFAAV010000014">
    <property type="protein sequence ID" value="CAB4804499.1"/>
    <property type="molecule type" value="Genomic_DNA"/>
</dbReference>
<reference evidence="1" key="1">
    <citation type="submission" date="2020-05" db="EMBL/GenBank/DDBJ databases">
        <authorList>
            <person name="Chiriac C."/>
            <person name="Salcher M."/>
            <person name="Ghai R."/>
            <person name="Kavagutti S V."/>
        </authorList>
    </citation>
    <scope>NUCLEOTIDE SEQUENCE</scope>
</reference>
<dbReference type="Pfam" id="PF01987">
    <property type="entry name" value="AIM24"/>
    <property type="match status" value="1"/>
</dbReference>
<sequence>MQVVTRQGPAYGVARLTLAPNEPVRVEAGAMMAMSAGVGLQAKAEGGIMKSLKRAALGGESFFVSTYTAPPQGGFVDVAARLPGDITTYGFAPGRALFIQKGSWLANDVTVTVDTQWGGFKNMFGSEGGFILRAEGQGTVVFACYGALEVWNLAAGQAITVDTGHMVAYEDTITMTMRKASGGGLIQSFKSGEGLVFDFTGPGRVWTQTRNPTELIGWIQSFVGTSNSGSSVGGIGGGLFGRD</sequence>